<name>A0ABU9MVV3_9GAMM</name>
<dbReference type="EC" id="2.7.7.7" evidence="1 9"/>
<dbReference type="NCBIfam" id="TIGR01128">
    <property type="entry name" value="holA"/>
    <property type="match status" value="1"/>
</dbReference>
<dbReference type="EMBL" id="JBCGCU010000007">
    <property type="protein sequence ID" value="MEM0515415.1"/>
    <property type="molecule type" value="Genomic_DNA"/>
</dbReference>
<dbReference type="Pfam" id="PF21694">
    <property type="entry name" value="DNA_pol3_delta_C"/>
    <property type="match status" value="1"/>
</dbReference>
<keyword evidence="3 12" id="KW-0808">Transferase</keyword>
<dbReference type="RefSeq" id="WP_342678026.1">
    <property type="nucleotide sequence ID" value="NZ_JBCGCU010000007.1"/>
</dbReference>
<dbReference type="InterPro" id="IPR008921">
    <property type="entry name" value="DNA_pol3_clamp-load_cplx_C"/>
</dbReference>
<keyword evidence="5" id="KW-0235">DNA replication</keyword>
<dbReference type="InterPro" id="IPR010372">
    <property type="entry name" value="DNA_pol3_delta_N"/>
</dbReference>
<evidence type="ECO:0000256" key="5">
    <source>
        <dbReference type="ARBA" id="ARBA00022705"/>
    </source>
</evidence>
<dbReference type="Gene3D" id="1.10.8.60">
    <property type="match status" value="1"/>
</dbReference>
<evidence type="ECO:0000256" key="9">
    <source>
        <dbReference type="NCBIfam" id="TIGR01128"/>
    </source>
</evidence>
<dbReference type="InterPro" id="IPR048466">
    <property type="entry name" value="DNA_pol3_delta-like_C"/>
</dbReference>
<dbReference type="InterPro" id="IPR005790">
    <property type="entry name" value="DNA_polIII_delta"/>
</dbReference>
<dbReference type="PANTHER" id="PTHR34388">
    <property type="entry name" value="DNA POLYMERASE III SUBUNIT DELTA"/>
    <property type="match status" value="1"/>
</dbReference>
<evidence type="ECO:0000256" key="8">
    <source>
        <dbReference type="ARBA" id="ARBA00049244"/>
    </source>
</evidence>
<evidence type="ECO:0000259" key="11">
    <source>
        <dbReference type="Pfam" id="PF21694"/>
    </source>
</evidence>
<dbReference type="Pfam" id="PF06144">
    <property type="entry name" value="DNA_pol3_delta"/>
    <property type="match status" value="1"/>
</dbReference>
<dbReference type="CDD" id="cd18138">
    <property type="entry name" value="HLD_clamp_pol_III_delta"/>
    <property type="match status" value="1"/>
</dbReference>
<feature type="domain" description="DNA polymerase III delta N-terminal" evidence="10">
    <location>
        <begin position="20"/>
        <end position="138"/>
    </location>
</feature>
<dbReference type="InterPro" id="IPR027417">
    <property type="entry name" value="P-loop_NTPase"/>
</dbReference>
<dbReference type="GO" id="GO:0003887">
    <property type="term" value="F:DNA-directed DNA polymerase activity"/>
    <property type="evidence" value="ECO:0007669"/>
    <property type="project" value="UniProtKB-EC"/>
</dbReference>
<gene>
    <name evidence="12" type="primary">holA</name>
    <name evidence="12" type="ORF">WCN91_08200</name>
</gene>
<feature type="domain" description="DNA polymerase III delta subunit-like C-terminal" evidence="11">
    <location>
        <begin position="212"/>
        <end position="317"/>
    </location>
</feature>
<evidence type="ECO:0000256" key="3">
    <source>
        <dbReference type="ARBA" id="ARBA00022679"/>
    </source>
</evidence>
<organism evidence="12 13">
    <name type="scientific">Pseudoalteromonas qingdaonensis</name>
    <dbReference type="NCBI Taxonomy" id="3131913"/>
    <lineage>
        <taxon>Bacteria</taxon>
        <taxon>Pseudomonadati</taxon>
        <taxon>Pseudomonadota</taxon>
        <taxon>Gammaproteobacteria</taxon>
        <taxon>Alteromonadales</taxon>
        <taxon>Pseudoalteromonadaceae</taxon>
        <taxon>Pseudoalteromonas</taxon>
    </lineage>
</organism>
<proteinExistence type="inferred from homology"/>
<evidence type="ECO:0000313" key="13">
    <source>
        <dbReference type="Proteomes" id="UP001447008"/>
    </source>
</evidence>
<dbReference type="PANTHER" id="PTHR34388:SF1">
    <property type="entry name" value="DNA POLYMERASE III SUBUNIT DELTA"/>
    <property type="match status" value="1"/>
</dbReference>
<evidence type="ECO:0000313" key="12">
    <source>
        <dbReference type="EMBL" id="MEM0515415.1"/>
    </source>
</evidence>
<evidence type="ECO:0000256" key="1">
    <source>
        <dbReference type="ARBA" id="ARBA00012417"/>
    </source>
</evidence>
<protein>
    <recommendedName>
        <fullName evidence="2 9">DNA polymerase III subunit delta</fullName>
        <ecNumber evidence="1 9">2.7.7.7</ecNumber>
    </recommendedName>
</protein>
<evidence type="ECO:0000259" key="10">
    <source>
        <dbReference type="Pfam" id="PF06144"/>
    </source>
</evidence>
<comment type="caution">
    <text evidence="12">The sequence shown here is derived from an EMBL/GenBank/DDBJ whole genome shotgun (WGS) entry which is preliminary data.</text>
</comment>
<comment type="similarity">
    <text evidence="7">Belongs to the DNA polymerase HolA subunit family.</text>
</comment>
<dbReference type="Proteomes" id="UP001447008">
    <property type="component" value="Unassembled WGS sequence"/>
</dbReference>
<evidence type="ECO:0000256" key="4">
    <source>
        <dbReference type="ARBA" id="ARBA00022695"/>
    </source>
</evidence>
<dbReference type="SUPFAM" id="SSF52540">
    <property type="entry name" value="P-loop containing nucleoside triphosphate hydrolases"/>
    <property type="match status" value="1"/>
</dbReference>
<evidence type="ECO:0000256" key="2">
    <source>
        <dbReference type="ARBA" id="ARBA00017703"/>
    </source>
</evidence>
<dbReference type="Gene3D" id="3.40.50.300">
    <property type="entry name" value="P-loop containing nucleotide triphosphate hydrolases"/>
    <property type="match status" value="1"/>
</dbReference>
<reference evidence="12 13" key="1">
    <citation type="submission" date="2024-03" db="EMBL/GenBank/DDBJ databases">
        <title>Pseudoalteromonas qingdaonensis sp. nov., isolated from the intestines of marine benthic organisms.</title>
        <authorList>
            <person name="Lin X."/>
            <person name="Fang S."/>
            <person name="Hu X."/>
        </authorList>
    </citation>
    <scope>NUCLEOTIDE SEQUENCE [LARGE SCALE GENOMIC DNA]</scope>
    <source>
        <strain evidence="12 13">YIC-827</strain>
    </source>
</reference>
<evidence type="ECO:0000256" key="6">
    <source>
        <dbReference type="ARBA" id="ARBA00022932"/>
    </source>
</evidence>
<keyword evidence="6" id="KW-0239">DNA-directed DNA polymerase</keyword>
<keyword evidence="4 12" id="KW-0548">Nucleotidyltransferase</keyword>
<dbReference type="Gene3D" id="1.20.272.10">
    <property type="match status" value="1"/>
</dbReference>
<sequence>MRVYANQLMQQLQKGLAPFYMVFGEEPFQVSECVQQIRHSAKQQGFDEVIKLSAGAQFDWLELDAHYQSMSLFSARTLIEVDMAGQKPGKTGAEHLKGYVQSPNPDCVIVLHGMKASQEIQRSAWFKALDQQGLFIPCYPLSGNHLRRWLDGHCRRLQLNLEGDAKQVLLDTTEGNLLACYQELEKLSLLYGQRAINGHTLLGTLLNQNKFDIFDLANAILLGDSTKAIQVLTRLQNDNTEPTAIAWALTKEAQQLQKLLSLQQNGQDFNSACKQLAIWKNQQGMYSQALQRLRSEHLSALLDLLADFDSAYKSGKLGSPYPMLAHISVSFCRALPFAAPSFVE</sequence>
<evidence type="ECO:0000256" key="7">
    <source>
        <dbReference type="ARBA" id="ARBA00034754"/>
    </source>
</evidence>
<comment type="catalytic activity">
    <reaction evidence="8">
        <text>DNA(n) + a 2'-deoxyribonucleoside 5'-triphosphate = DNA(n+1) + diphosphate</text>
        <dbReference type="Rhea" id="RHEA:22508"/>
        <dbReference type="Rhea" id="RHEA-COMP:17339"/>
        <dbReference type="Rhea" id="RHEA-COMP:17340"/>
        <dbReference type="ChEBI" id="CHEBI:33019"/>
        <dbReference type="ChEBI" id="CHEBI:61560"/>
        <dbReference type="ChEBI" id="CHEBI:173112"/>
        <dbReference type="EC" id="2.7.7.7"/>
    </reaction>
</comment>
<dbReference type="SUPFAM" id="SSF48019">
    <property type="entry name" value="post-AAA+ oligomerization domain-like"/>
    <property type="match status" value="1"/>
</dbReference>
<keyword evidence="13" id="KW-1185">Reference proteome</keyword>
<accession>A0ABU9MVV3</accession>